<evidence type="ECO:0000313" key="8">
    <source>
        <dbReference type="Proteomes" id="UP001197974"/>
    </source>
</evidence>
<dbReference type="EMBL" id="CP129013">
    <property type="protein sequence ID" value="WLR43591.1"/>
    <property type="molecule type" value="Genomic_DNA"/>
</dbReference>
<dbReference type="Pfam" id="PF01384">
    <property type="entry name" value="PHO4"/>
    <property type="match status" value="1"/>
</dbReference>
<comment type="subcellular location">
    <subcellularLocation>
        <location evidence="1">Membrane</location>
        <topology evidence="1">Multi-pass membrane protein</topology>
    </subcellularLocation>
</comment>
<organism evidence="7 8">
    <name type="scientific">Bacillus carboniphilus</name>
    <dbReference type="NCBI Taxonomy" id="86663"/>
    <lineage>
        <taxon>Bacteria</taxon>
        <taxon>Bacillati</taxon>
        <taxon>Bacillota</taxon>
        <taxon>Bacilli</taxon>
        <taxon>Bacillales</taxon>
        <taxon>Bacillaceae</taxon>
        <taxon>Bacillus</taxon>
    </lineage>
</organism>
<dbReference type="RefSeq" id="WP_306020257.1">
    <property type="nucleotide sequence ID" value="NZ_CP129013.1"/>
</dbReference>
<keyword evidence="4 6" id="KW-1133">Transmembrane helix</keyword>
<gene>
    <name evidence="7" type="ORF">LC087_05405</name>
</gene>
<evidence type="ECO:0000256" key="6">
    <source>
        <dbReference type="SAM" id="Phobius"/>
    </source>
</evidence>
<name>A0ABY9K118_9BACI</name>
<dbReference type="InterPro" id="IPR001204">
    <property type="entry name" value="Phos_transporter"/>
</dbReference>
<keyword evidence="8" id="KW-1185">Reference proteome</keyword>
<proteinExistence type="predicted"/>
<dbReference type="Proteomes" id="UP001197974">
    <property type="component" value="Chromosome"/>
</dbReference>
<evidence type="ECO:0000256" key="4">
    <source>
        <dbReference type="ARBA" id="ARBA00022989"/>
    </source>
</evidence>
<keyword evidence="2" id="KW-0813">Transport</keyword>
<reference evidence="7 8" key="1">
    <citation type="submission" date="2023-06" db="EMBL/GenBank/DDBJ databases">
        <title>Five Gram-positive bacteria isolated from mangrove sediments in Shenzhen, Guangdong, China.</title>
        <authorList>
            <person name="Yu S."/>
            <person name="Zheng W."/>
            <person name="Huang Y."/>
        </authorList>
    </citation>
    <scope>NUCLEOTIDE SEQUENCE [LARGE SCALE GENOMIC DNA]</scope>
    <source>
        <strain evidence="7 8">SaN35-3</strain>
    </source>
</reference>
<accession>A0ABY9K118</accession>
<feature type="transmembrane region" description="Helical" evidence="6">
    <location>
        <begin position="80"/>
        <end position="99"/>
    </location>
</feature>
<evidence type="ECO:0000256" key="5">
    <source>
        <dbReference type="ARBA" id="ARBA00023136"/>
    </source>
</evidence>
<sequence>MLFYSEKKVLETNGKRIVEFSKLQGLLVSLTGGSLVLICSLFGVPIPMTQITTSSLIGLGASKEGSDVFKKKIVRQVFRVWLLSPFFSFVLSFIIFQAWINSYHLLWVILLLPLIWILWKRALKILKR</sequence>
<dbReference type="PANTHER" id="PTHR11101">
    <property type="entry name" value="PHOSPHATE TRANSPORTER"/>
    <property type="match status" value="1"/>
</dbReference>
<protein>
    <submittedName>
        <fullName evidence="7">Inorganic phosphate transporter</fullName>
    </submittedName>
</protein>
<dbReference type="PANTHER" id="PTHR11101:SF80">
    <property type="entry name" value="PHOSPHATE TRANSPORTER"/>
    <property type="match status" value="1"/>
</dbReference>
<evidence type="ECO:0000256" key="1">
    <source>
        <dbReference type="ARBA" id="ARBA00004141"/>
    </source>
</evidence>
<evidence type="ECO:0000313" key="7">
    <source>
        <dbReference type="EMBL" id="WLR43591.1"/>
    </source>
</evidence>
<feature type="transmembrane region" description="Helical" evidence="6">
    <location>
        <begin position="23"/>
        <end position="44"/>
    </location>
</feature>
<evidence type="ECO:0000256" key="3">
    <source>
        <dbReference type="ARBA" id="ARBA00022692"/>
    </source>
</evidence>
<feature type="transmembrane region" description="Helical" evidence="6">
    <location>
        <begin position="105"/>
        <end position="123"/>
    </location>
</feature>
<evidence type="ECO:0000256" key="2">
    <source>
        <dbReference type="ARBA" id="ARBA00022448"/>
    </source>
</evidence>
<keyword evidence="5 6" id="KW-0472">Membrane</keyword>
<keyword evidence="3 6" id="KW-0812">Transmembrane</keyword>